<evidence type="ECO:0000256" key="11">
    <source>
        <dbReference type="SAM" id="MobiDB-lite"/>
    </source>
</evidence>
<feature type="compositionally biased region" description="Basic and acidic residues" evidence="11">
    <location>
        <begin position="648"/>
        <end position="662"/>
    </location>
</feature>
<keyword evidence="4 10" id="KW-0812">Transmembrane</keyword>
<keyword evidence="5 10" id="KW-1000">Mitochondrion outer membrane</keyword>
<feature type="compositionally biased region" description="Polar residues" evidence="11">
    <location>
        <begin position="920"/>
        <end position="941"/>
    </location>
</feature>
<keyword evidence="14" id="KW-1185">Reference proteome</keyword>
<feature type="compositionally biased region" description="Low complexity" evidence="11">
    <location>
        <begin position="499"/>
        <end position="514"/>
    </location>
</feature>
<dbReference type="EMBL" id="JAACJL010000016">
    <property type="protein sequence ID" value="KAF4619691.1"/>
    <property type="molecule type" value="Genomic_DNA"/>
</dbReference>
<evidence type="ECO:0000313" key="14">
    <source>
        <dbReference type="Proteomes" id="UP000521872"/>
    </source>
</evidence>
<dbReference type="InterPro" id="IPR058825">
    <property type="entry name" value="MDM34_N"/>
</dbReference>
<feature type="region of interest" description="Disordered" evidence="11">
    <location>
        <begin position="533"/>
        <end position="562"/>
    </location>
</feature>
<accession>A0A8H4VR05</accession>
<organism evidence="13 14">
    <name type="scientific">Agrocybe pediades</name>
    <dbReference type="NCBI Taxonomy" id="84607"/>
    <lineage>
        <taxon>Eukaryota</taxon>
        <taxon>Fungi</taxon>
        <taxon>Dikarya</taxon>
        <taxon>Basidiomycota</taxon>
        <taxon>Agaricomycotina</taxon>
        <taxon>Agaricomycetes</taxon>
        <taxon>Agaricomycetidae</taxon>
        <taxon>Agaricales</taxon>
        <taxon>Agaricineae</taxon>
        <taxon>Strophariaceae</taxon>
        <taxon>Agrocybe</taxon>
    </lineage>
</organism>
<dbReference type="GO" id="GO:1990456">
    <property type="term" value="P:mitochondrion-endoplasmic reticulum membrane tethering"/>
    <property type="evidence" value="ECO:0007669"/>
    <property type="project" value="TreeGrafter"/>
</dbReference>
<evidence type="ECO:0000256" key="5">
    <source>
        <dbReference type="ARBA" id="ARBA00022787"/>
    </source>
</evidence>
<feature type="region of interest" description="Disordered" evidence="11">
    <location>
        <begin position="836"/>
        <end position="865"/>
    </location>
</feature>
<dbReference type="HAMAP" id="MF_03105">
    <property type="entry name" value="Mdm34"/>
    <property type="match status" value="1"/>
</dbReference>
<dbReference type="GO" id="GO:0032865">
    <property type="term" value="C:ERMES complex"/>
    <property type="evidence" value="ECO:0007669"/>
    <property type="project" value="UniProtKB-UniRule"/>
</dbReference>
<comment type="subcellular location">
    <subcellularLocation>
        <location evidence="1">Membrane</location>
    </subcellularLocation>
    <subcellularLocation>
        <location evidence="10">Mitochondrion outer membrane</location>
        <topology evidence="10">Multi-pass membrane protein</topology>
    </subcellularLocation>
    <text evidence="10">The ERMES/MDM complex localizes to a few discrete foci (around 10 per single cell), that represent mitochondria-endoplasmic reticulum junctions. These foci are often found next to mtDNA nucleoids.</text>
</comment>
<feature type="compositionally biased region" description="Low complexity" evidence="11">
    <location>
        <begin position="663"/>
        <end position="721"/>
    </location>
</feature>
<comment type="similarity">
    <text evidence="10">Belongs to the MDM34 family.</text>
</comment>
<feature type="compositionally biased region" description="Polar residues" evidence="11">
    <location>
        <begin position="536"/>
        <end position="553"/>
    </location>
</feature>
<feature type="compositionally biased region" description="Low complexity" evidence="11">
    <location>
        <begin position="242"/>
        <end position="270"/>
    </location>
</feature>
<feature type="region of interest" description="Disordered" evidence="11">
    <location>
        <begin position="200"/>
        <end position="309"/>
    </location>
</feature>
<evidence type="ECO:0000256" key="2">
    <source>
        <dbReference type="ARBA" id="ARBA00022448"/>
    </source>
</evidence>
<feature type="compositionally biased region" description="Polar residues" evidence="11">
    <location>
        <begin position="439"/>
        <end position="449"/>
    </location>
</feature>
<feature type="compositionally biased region" description="Acidic residues" evidence="11">
    <location>
        <begin position="345"/>
        <end position="365"/>
    </location>
</feature>
<feature type="region of interest" description="Disordered" evidence="11">
    <location>
        <begin position="418"/>
        <end position="464"/>
    </location>
</feature>
<feature type="compositionally biased region" description="Polar residues" evidence="11">
    <location>
        <begin position="271"/>
        <end position="293"/>
    </location>
</feature>
<keyword evidence="9 10" id="KW-0472">Membrane</keyword>
<feature type="region of interest" description="Disordered" evidence="11">
    <location>
        <begin position="906"/>
        <end position="976"/>
    </location>
</feature>
<dbReference type="CDD" id="cd21673">
    <property type="entry name" value="SMP_Mdm34"/>
    <property type="match status" value="1"/>
</dbReference>
<evidence type="ECO:0000256" key="4">
    <source>
        <dbReference type="ARBA" id="ARBA00022692"/>
    </source>
</evidence>
<feature type="region of interest" description="Disordered" evidence="11">
    <location>
        <begin position="762"/>
        <end position="804"/>
    </location>
</feature>
<comment type="function">
    <text evidence="10">Component of the ERMES/MDM complex, which serves as a molecular tether to connect the endoplasmic reticulum (ER) and mitochondria. Components of this complex are involved in the control of mitochondrial shape and protein biogenesis, and function in nonvesicular lipid trafficking between the ER and mitochondria. MDM34 is required for the interaction of the ER-resident membrane protein MMM1 and the outer mitochondrial membrane-resident beta-barrel protein MDM10.</text>
</comment>
<reference evidence="13 14" key="1">
    <citation type="submission" date="2019-12" db="EMBL/GenBank/DDBJ databases">
        <authorList>
            <person name="Floudas D."/>
            <person name="Bentzer J."/>
            <person name="Ahren D."/>
            <person name="Johansson T."/>
            <person name="Persson P."/>
            <person name="Tunlid A."/>
        </authorList>
    </citation>
    <scope>NUCLEOTIDE SEQUENCE [LARGE SCALE GENOMIC DNA]</scope>
    <source>
        <strain evidence="13 14">CBS 102.39</strain>
    </source>
</reference>
<evidence type="ECO:0000256" key="10">
    <source>
        <dbReference type="HAMAP-Rule" id="MF_03105"/>
    </source>
</evidence>
<dbReference type="GO" id="GO:0015914">
    <property type="term" value="P:phospholipid transport"/>
    <property type="evidence" value="ECO:0007669"/>
    <property type="project" value="TreeGrafter"/>
</dbReference>
<dbReference type="Proteomes" id="UP000521872">
    <property type="component" value="Unassembled WGS sequence"/>
</dbReference>
<feature type="compositionally biased region" description="Acidic residues" evidence="11">
    <location>
        <begin position="638"/>
        <end position="647"/>
    </location>
</feature>
<evidence type="ECO:0000313" key="13">
    <source>
        <dbReference type="EMBL" id="KAF4619691.1"/>
    </source>
</evidence>
<sequence>MSFTFDWPRFSDQFHYDAIQMLSTALNKGNKPPIIADKIEVVELEMGTQPPELEIRDIGDLTLDQFRGIFRLTYSGDAHLVLKTKVQANPLNHKQPDIHLMGGSRGMLAAKQPLVVPMLLRLSHFRLSSYVVLVVSRQKGITLVFKTDPLQHVDINSTFDSIAVIQSFIQREIEGQLRQMFREDLPGIIHRLSQQWVKAKVEAPTKQPQPPRPGFQQPQHPVQKISKKASLSSLNSRRPRTSSHSSSTRPSFPSSASTSFSTAPSSPGTSVSGNYNYNKTDTNGGDSSPTPSSHPELENFDPTYGLRPEGLPAKSGFKAFSSLFTPNKGLAELAEETRSQVDSDYGYEDEEGEDEELYDDEEDSNSFDIVDWDDRRSLNFGGPKEPPPTEYETIPAVGGGTITRPRVYHSQSAILSSTTSLSSASTSISVTGGPPSASPRRTYSTNSGFNPYPPDGGPLMKSSSAASLLPSALPHVQPMLFRPATPGAGPSTLRSYNIPNSRPASSSNLNPNSNAGHVEATAVDTPCAYSYPYDPESSTDSGSYFSARVGSTNGKEREGDSPSAIYMRKAGVGYGHATPPPPYINGYSHHSPYPPMSPSPITGERGAMLPSGRNRRMSIVSDATTATIRTRTEVSSNYEDDVDDFEEENQRQEEEYGMHDSRSSSPVLSQSPPGSSYSNSRYPGSSNSNSQKQQSRRQQQNNTASSPSHPHSPHQISSSSSRPFKLNLSAASASIHQLSSLSTSNHTLSPYTRDLSHFTVRSIPPRSMSMASGGSASTTRTRPSSASGSGVGGSSSGTSPGVAGAGMGRMHVGLGGLGYGPGRRFGYGGVQERQAVPVKAKRKRTFRIGGGGGGAAKMNNPQGNRDTTTAAEGVSAAKKRTGNKSMYPNAKGEMDFDVSDMDRYFTHEQEEEEGEEEEVLSNTLKPSQSRQSTIRRPNAGSSRPGIPVGFGLVDGITPGTSPAVSGTPTGAGGNTI</sequence>
<feature type="region of interest" description="Disordered" evidence="11">
    <location>
        <begin position="335"/>
        <end position="398"/>
    </location>
</feature>
<feature type="region of interest" description="Disordered" evidence="11">
    <location>
        <begin position="480"/>
        <end position="517"/>
    </location>
</feature>
<dbReference type="GO" id="GO:0007005">
    <property type="term" value="P:mitochondrion organization"/>
    <property type="evidence" value="ECO:0007669"/>
    <property type="project" value="InterPro"/>
</dbReference>
<gene>
    <name evidence="10" type="primary">MDM34</name>
    <name evidence="13" type="ORF">D9613_004967</name>
</gene>
<feature type="compositionally biased region" description="Low complexity" evidence="11">
    <location>
        <begin position="764"/>
        <end position="788"/>
    </location>
</feature>
<keyword evidence="7" id="KW-0446">Lipid-binding</keyword>
<dbReference type="AlphaFoldDB" id="A0A8H4VR05"/>
<keyword evidence="6" id="KW-0445">Lipid transport</keyword>
<keyword evidence="8 10" id="KW-0496">Mitochondrion</keyword>
<feature type="compositionally biased region" description="Polar residues" evidence="11">
    <location>
        <begin position="958"/>
        <end position="968"/>
    </location>
</feature>
<keyword evidence="3 10" id="KW-1134">Transmembrane beta strand</keyword>
<evidence type="ECO:0000259" key="12">
    <source>
        <dbReference type="PROSITE" id="PS51847"/>
    </source>
</evidence>
<keyword evidence="2" id="KW-0813">Transport</keyword>
<feature type="region of interest" description="Disordered" evidence="11">
    <location>
        <begin position="620"/>
        <end position="722"/>
    </location>
</feature>
<protein>
    <recommendedName>
        <fullName evidence="10">Mitochondrial distribution and morphology protein 34</fullName>
    </recommendedName>
</protein>
<name>A0A8H4VR05_9AGAR</name>
<comment type="caution">
    <text evidence="13">The sequence shown here is derived from an EMBL/GenBank/DDBJ whole genome shotgun (WGS) entry which is preliminary data.</text>
</comment>
<dbReference type="PANTHER" id="PTHR28185:SF1">
    <property type="entry name" value="MITOCHONDRIAL DISTRIBUTION AND MORPHOLOGY PROTEIN 34"/>
    <property type="match status" value="1"/>
</dbReference>
<evidence type="ECO:0000256" key="6">
    <source>
        <dbReference type="ARBA" id="ARBA00023055"/>
    </source>
</evidence>
<comment type="domain">
    <text evidence="10">Lacks alpha-helical transmembrane segments, suggesting that it resides in the membrane via beta-sheet conformations similar to those predicted for other outer membrane proteins and porin.</text>
</comment>
<dbReference type="InterPro" id="IPR031468">
    <property type="entry name" value="SMP_LBD"/>
</dbReference>
<dbReference type="PANTHER" id="PTHR28185">
    <property type="entry name" value="MITOCHONDRIAL DISTRIBUTION AND MORPHOLOGY PROTEIN 34"/>
    <property type="match status" value="1"/>
</dbReference>
<dbReference type="GO" id="GO:0008289">
    <property type="term" value="F:lipid binding"/>
    <property type="evidence" value="ECO:0007669"/>
    <property type="project" value="UniProtKB-KW"/>
</dbReference>
<feature type="compositionally biased region" description="Acidic residues" evidence="11">
    <location>
        <begin position="909"/>
        <end position="919"/>
    </location>
</feature>
<evidence type="ECO:0000256" key="3">
    <source>
        <dbReference type="ARBA" id="ARBA00022452"/>
    </source>
</evidence>
<proteinExistence type="inferred from homology"/>
<evidence type="ECO:0000256" key="7">
    <source>
        <dbReference type="ARBA" id="ARBA00023121"/>
    </source>
</evidence>
<feature type="domain" description="SMP-LTD" evidence="12">
    <location>
        <begin position="1"/>
        <end position="194"/>
    </location>
</feature>
<feature type="compositionally biased region" description="Polar residues" evidence="11">
    <location>
        <begin position="621"/>
        <end position="637"/>
    </location>
</feature>
<dbReference type="PROSITE" id="PS51847">
    <property type="entry name" value="SMP"/>
    <property type="match status" value="1"/>
</dbReference>
<feature type="compositionally biased region" description="Low complexity" evidence="11">
    <location>
        <begin position="418"/>
        <end position="429"/>
    </location>
</feature>
<evidence type="ECO:0000256" key="8">
    <source>
        <dbReference type="ARBA" id="ARBA00023128"/>
    </source>
</evidence>
<comment type="subunit">
    <text evidence="10">Component of the ER-mitochondria encounter structure (ERMES) or MDM complex, composed of MMM1, MDM10, MDM12 and MDM34.</text>
</comment>
<dbReference type="Pfam" id="PF26545">
    <property type="entry name" value="Mdm34_N"/>
    <property type="match status" value="1"/>
</dbReference>
<dbReference type="InterPro" id="IPR027536">
    <property type="entry name" value="MDM34"/>
</dbReference>
<evidence type="ECO:0000256" key="1">
    <source>
        <dbReference type="ARBA" id="ARBA00004370"/>
    </source>
</evidence>
<evidence type="ECO:0000256" key="9">
    <source>
        <dbReference type="ARBA" id="ARBA00023136"/>
    </source>
</evidence>